<dbReference type="Proteomes" id="UP000235371">
    <property type="component" value="Unassembled WGS sequence"/>
</dbReference>
<keyword evidence="4" id="KW-0472">Membrane</keyword>
<dbReference type="InterPro" id="IPR021765">
    <property type="entry name" value="UstYa-like"/>
</dbReference>
<comment type="similarity">
    <text evidence="2">Belongs to the ustYa family.</text>
</comment>
<dbReference type="PANTHER" id="PTHR33365">
    <property type="entry name" value="YALI0B05434P"/>
    <property type="match status" value="1"/>
</dbReference>
<comment type="pathway">
    <text evidence="1">Mycotoxin biosynthesis.</text>
</comment>
<feature type="region of interest" description="Disordered" evidence="3">
    <location>
        <begin position="1"/>
        <end position="41"/>
    </location>
</feature>
<dbReference type="RefSeq" id="XP_024740657.1">
    <property type="nucleotide sequence ID" value="XM_024885679.1"/>
</dbReference>
<reference evidence="5 6" key="1">
    <citation type="submission" date="2016-04" db="EMBL/GenBank/DDBJ databases">
        <title>A degradative enzymes factory behind the ericoid mycorrhizal symbiosis.</title>
        <authorList>
            <consortium name="DOE Joint Genome Institute"/>
            <person name="Martino E."/>
            <person name="Morin E."/>
            <person name="Grelet G."/>
            <person name="Kuo A."/>
            <person name="Kohler A."/>
            <person name="Daghino S."/>
            <person name="Barry K."/>
            <person name="Choi C."/>
            <person name="Cichocki N."/>
            <person name="Clum A."/>
            <person name="Copeland A."/>
            <person name="Hainaut M."/>
            <person name="Haridas S."/>
            <person name="Labutti K."/>
            <person name="Lindquist E."/>
            <person name="Lipzen A."/>
            <person name="Khouja H.-R."/>
            <person name="Murat C."/>
            <person name="Ohm R."/>
            <person name="Olson A."/>
            <person name="Spatafora J."/>
            <person name="Veneault-Fourrey C."/>
            <person name="Henrissat B."/>
            <person name="Grigoriev I."/>
            <person name="Martin F."/>
            <person name="Perotto S."/>
        </authorList>
    </citation>
    <scope>NUCLEOTIDE SEQUENCE [LARGE SCALE GENOMIC DNA]</scope>
    <source>
        <strain evidence="5 6">E</strain>
    </source>
</reference>
<evidence type="ECO:0000313" key="6">
    <source>
        <dbReference type="Proteomes" id="UP000235371"/>
    </source>
</evidence>
<keyword evidence="4" id="KW-0812">Transmembrane</keyword>
<feature type="compositionally biased region" description="Acidic residues" evidence="3">
    <location>
        <begin position="29"/>
        <end position="41"/>
    </location>
</feature>
<dbReference type="EMBL" id="KZ613779">
    <property type="protein sequence ID" value="PMD63753.1"/>
    <property type="molecule type" value="Genomic_DNA"/>
</dbReference>
<dbReference type="GO" id="GO:0043386">
    <property type="term" value="P:mycotoxin biosynthetic process"/>
    <property type="evidence" value="ECO:0007669"/>
    <property type="project" value="InterPro"/>
</dbReference>
<dbReference type="STRING" id="1095630.A0A2J6TL50"/>
<proteinExistence type="inferred from homology"/>
<evidence type="ECO:0000256" key="3">
    <source>
        <dbReference type="SAM" id="MobiDB-lite"/>
    </source>
</evidence>
<name>A0A2J6TL50_9HELO</name>
<dbReference type="PANTHER" id="PTHR33365:SF4">
    <property type="entry name" value="CYCLOCHLOROTINE BIOSYNTHESIS PROTEIN O"/>
    <property type="match status" value="1"/>
</dbReference>
<protein>
    <submittedName>
        <fullName evidence="5">Uncharacterized protein</fullName>
    </submittedName>
</protein>
<dbReference type="InParanoid" id="A0A2J6TL50"/>
<keyword evidence="6" id="KW-1185">Reference proteome</keyword>
<dbReference type="Pfam" id="PF11807">
    <property type="entry name" value="UstYa"/>
    <property type="match status" value="1"/>
</dbReference>
<sequence length="294" mass="34649">MSKYEKLSNNDRCSLDISETSGNSTSGDEKEEAALLDEPLDSDEQYERRDIVETKEKSPARIAFFANLGILLCSVIFYAYRYTIAPSDAACERKMWAYSPMQEVMEFEWRQYDSDIIPPKYFGEPTDERRAVWELIYDRFPYDKLAMINKSAEAFDWWRLPAPNDDQVIAFPEMTHQMHCVAFLWLFEYREYWDYQTFMNSTEFIFELHVNHCYLTLLTMIKCQADVTPVLFQKDHSEMGTWKTRDAPHRCKKFDQLAEWEREHKVCRSNCVEEDFASEMTSHVHAKAGENGPG</sequence>
<evidence type="ECO:0000256" key="2">
    <source>
        <dbReference type="ARBA" id="ARBA00035112"/>
    </source>
</evidence>
<evidence type="ECO:0000256" key="4">
    <source>
        <dbReference type="SAM" id="Phobius"/>
    </source>
</evidence>
<gene>
    <name evidence="5" type="ORF">K444DRAFT_651075</name>
</gene>
<evidence type="ECO:0000313" key="5">
    <source>
        <dbReference type="EMBL" id="PMD63753.1"/>
    </source>
</evidence>
<feature type="transmembrane region" description="Helical" evidence="4">
    <location>
        <begin position="62"/>
        <end position="80"/>
    </location>
</feature>
<accession>A0A2J6TL50</accession>
<evidence type="ECO:0000256" key="1">
    <source>
        <dbReference type="ARBA" id="ARBA00004685"/>
    </source>
</evidence>
<feature type="compositionally biased region" description="Polar residues" evidence="3">
    <location>
        <begin position="17"/>
        <end position="26"/>
    </location>
</feature>
<keyword evidence="4" id="KW-1133">Transmembrane helix</keyword>
<dbReference type="OrthoDB" id="3451149at2759"/>
<organism evidence="5 6">
    <name type="scientific">Hyaloscypha bicolor E</name>
    <dbReference type="NCBI Taxonomy" id="1095630"/>
    <lineage>
        <taxon>Eukaryota</taxon>
        <taxon>Fungi</taxon>
        <taxon>Dikarya</taxon>
        <taxon>Ascomycota</taxon>
        <taxon>Pezizomycotina</taxon>
        <taxon>Leotiomycetes</taxon>
        <taxon>Helotiales</taxon>
        <taxon>Hyaloscyphaceae</taxon>
        <taxon>Hyaloscypha</taxon>
        <taxon>Hyaloscypha bicolor</taxon>
    </lineage>
</organism>
<dbReference type="AlphaFoldDB" id="A0A2J6TL50"/>
<dbReference type="GeneID" id="36593756"/>